<evidence type="ECO:0000259" key="3">
    <source>
        <dbReference type="Pfam" id="PF02369"/>
    </source>
</evidence>
<gene>
    <name evidence="5" type="ORF">B0I27_11177</name>
</gene>
<feature type="signal peptide" evidence="2">
    <location>
        <begin position="1"/>
        <end position="23"/>
    </location>
</feature>
<keyword evidence="6" id="KW-1185">Reference proteome</keyword>
<comment type="similarity">
    <text evidence="1">Belongs to the intimin/invasin family.</text>
</comment>
<comment type="caution">
    <text evidence="5">The sequence shown here is derived from an EMBL/GenBank/DDBJ whole genome shotgun (WGS) entry which is preliminary data.</text>
</comment>
<evidence type="ECO:0000256" key="1">
    <source>
        <dbReference type="ARBA" id="ARBA00010116"/>
    </source>
</evidence>
<keyword evidence="2" id="KW-0732">Signal</keyword>
<dbReference type="Proteomes" id="UP000238034">
    <property type="component" value="Unassembled WGS sequence"/>
</dbReference>
<feature type="domain" description="Alpha-2-macroglobulin bait region" evidence="4">
    <location>
        <begin position="357"/>
        <end position="483"/>
    </location>
</feature>
<name>A0A2T0TV30_9SPHI</name>
<dbReference type="AlphaFoldDB" id="A0A2T0TV30"/>
<organism evidence="5 6">
    <name type="scientific">Arcticibacter pallidicorallinus</name>
    <dbReference type="NCBI Taxonomy" id="1259464"/>
    <lineage>
        <taxon>Bacteria</taxon>
        <taxon>Pseudomonadati</taxon>
        <taxon>Bacteroidota</taxon>
        <taxon>Sphingobacteriia</taxon>
        <taxon>Sphingobacteriales</taxon>
        <taxon>Sphingobacteriaceae</taxon>
        <taxon>Arcticibacter</taxon>
    </lineage>
</organism>
<protein>
    <submittedName>
        <fullName evidence="5">Uncharacterized protein</fullName>
    </submittedName>
</protein>
<dbReference type="RefSeq" id="WP_106294914.1">
    <property type="nucleotide sequence ID" value="NZ_PVTH01000011.1"/>
</dbReference>
<accession>A0A2T0TV30</accession>
<dbReference type="EMBL" id="PVTH01000011">
    <property type="protein sequence ID" value="PRY49521.1"/>
    <property type="molecule type" value="Genomic_DNA"/>
</dbReference>
<dbReference type="Gene3D" id="2.60.40.10">
    <property type="entry name" value="Immunoglobulins"/>
    <property type="match status" value="1"/>
</dbReference>
<evidence type="ECO:0000313" key="6">
    <source>
        <dbReference type="Proteomes" id="UP000238034"/>
    </source>
</evidence>
<dbReference type="InterPro" id="IPR008964">
    <property type="entry name" value="Invasin/intimin_cell_adhesion"/>
</dbReference>
<dbReference type="Pfam" id="PF02369">
    <property type="entry name" value="Big_1"/>
    <property type="match status" value="1"/>
</dbReference>
<feature type="domain" description="Big-1" evidence="3">
    <location>
        <begin position="161"/>
        <end position="225"/>
    </location>
</feature>
<evidence type="ECO:0000256" key="2">
    <source>
        <dbReference type="SAM" id="SignalP"/>
    </source>
</evidence>
<proteinExistence type="inferred from homology"/>
<evidence type="ECO:0000259" key="4">
    <source>
        <dbReference type="Pfam" id="PF07703"/>
    </source>
</evidence>
<evidence type="ECO:0000313" key="5">
    <source>
        <dbReference type="EMBL" id="PRY49521.1"/>
    </source>
</evidence>
<reference evidence="5 6" key="1">
    <citation type="submission" date="2018-03" db="EMBL/GenBank/DDBJ databases">
        <title>Genomic Encyclopedia of Type Strains, Phase III (KMG-III): the genomes of soil and plant-associated and newly described type strains.</title>
        <authorList>
            <person name="Whitman W."/>
        </authorList>
    </citation>
    <scope>NUCLEOTIDE SEQUENCE [LARGE SCALE GENOMIC DNA]</scope>
    <source>
        <strain evidence="5 6">CGMCC 1.9313</strain>
    </source>
</reference>
<dbReference type="OrthoDB" id="609485at2"/>
<dbReference type="SUPFAM" id="SSF49373">
    <property type="entry name" value="Invasin/intimin cell-adhesion fragments"/>
    <property type="match status" value="1"/>
</dbReference>
<dbReference type="InterPro" id="IPR011625">
    <property type="entry name" value="A2M_N_BRD"/>
</dbReference>
<dbReference type="InterPro" id="IPR013783">
    <property type="entry name" value="Ig-like_fold"/>
</dbReference>
<dbReference type="Pfam" id="PF07703">
    <property type="entry name" value="A2M_BRD"/>
    <property type="match status" value="1"/>
</dbReference>
<dbReference type="InterPro" id="IPR003344">
    <property type="entry name" value="Big_1_dom"/>
</dbReference>
<dbReference type="Gene3D" id="2.60.40.1930">
    <property type="match status" value="1"/>
</dbReference>
<feature type="chain" id="PRO_5015767225" evidence="2">
    <location>
        <begin position="24"/>
        <end position="906"/>
    </location>
</feature>
<sequence>MNFIKKSYSLLFFCLLFQLSAFAQDDSVSLNTILEKAVKYSEHYPPEHAHIHFDKPYYAVGDTIWFKTYIASRMRQPSPLSKIIYVDVINERDSLIETIKLPVKNGVASGNLTLAPLNYAQGNYHFRAYTNWMLNFGESYFFSKTVIIGNTLNKKLYTNVQLNGSQSDKSAQINARVQFKDEQGKPYANRKVSWKVDSKFETIHKGRGTTDENGYLTVSVSNNSKAVLDAGTLETILTLDDRNLTSNFPLKSALTTNDIQFLPEGGIAIAGLTTKFAFKAIKSDGLGVGAKGEITDNTGRKIADFASQHLGLGSVTFIPELNKTYSANVVFADGTRGTFKVPEPLTEGISIAVNSLDTANLSVRISASNSFLENYRDRAFYIVAQSAGVICYAAQTKLQSQVYNALIPKNKFPTGIVQITLFTSSGMPLSERIVFVQHQNPFTITVTSDKPSYQPRQKVKLNISAKNPLNVLPGSYSLAVVDETKVPFNEDAETSILSSLLLKSDLKGYIELPNYYFNKQTDKKRADLDLLMLTQGYRAFEYENYLNDKYPTISFMPEQGMDITGTLRQMNGMPVNKGNMQLSIPDKNISLSVLTDADGKFKFNNLDFPDSSKAILSARNNINSRNMMIAVDGAAFPAITQNRNVADEIVNIDSILSPYLENSKRQYRTANLLDEVVVRAKSPVKRPSHADHSSLSGLSMMPDHLIEGERFKDCPFLINCLKTSAMGLIFVDEQFYVNRDYNAGRRVPVQVFLNGMPIDVIGLNSVASSEVESVEIFLKDDLGTVNRLYNTNGVLVVNTKKVEKLKLKPGDLADLLPKSNVVDFTPLGYRKARQFYSPKYEGPRKGVISADLRTTIFWDPMITTDKDGNASVEFYNSDGRGSFRAIIEGMDNEGNVGRYLYRYNVK</sequence>